<dbReference type="NCBIfam" id="TIGR04183">
    <property type="entry name" value="Por_Secre_tail"/>
    <property type="match status" value="1"/>
</dbReference>
<protein>
    <recommendedName>
        <fullName evidence="2">Secretion system C-terminal sorting domain-containing protein</fullName>
    </recommendedName>
</protein>
<accession>A0ABP8ZZ35</accession>
<feature type="domain" description="Secretion system C-terminal sorting" evidence="2">
    <location>
        <begin position="90"/>
        <end position="159"/>
    </location>
</feature>
<keyword evidence="4" id="KW-1185">Reference proteome</keyword>
<dbReference type="InterPro" id="IPR026444">
    <property type="entry name" value="Secre_tail"/>
</dbReference>
<name>A0ABP8ZZ35_9FLAO</name>
<organism evidence="3 4">
    <name type="scientific">Flavobacterium hankyongi</name>
    <dbReference type="NCBI Taxonomy" id="1176532"/>
    <lineage>
        <taxon>Bacteria</taxon>
        <taxon>Pseudomonadati</taxon>
        <taxon>Bacteroidota</taxon>
        <taxon>Flavobacteriia</taxon>
        <taxon>Flavobacteriales</taxon>
        <taxon>Flavobacteriaceae</taxon>
        <taxon>Flavobacterium</taxon>
    </lineage>
</organism>
<dbReference type="Proteomes" id="UP001500141">
    <property type="component" value="Unassembled WGS sequence"/>
</dbReference>
<evidence type="ECO:0000256" key="1">
    <source>
        <dbReference type="ARBA" id="ARBA00022729"/>
    </source>
</evidence>
<evidence type="ECO:0000259" key="2">
    <source>
        <dbReference type="Pfam" id="PF18962"/>
    </source>
</evidence>
<evidence type="ECO:0000313" key="4">
    <source>
        <dbReference type="Proteomes" id="UP001500141"/>
    </source>
</evidence>
<gene>
    <name evidence="3" type="ORF">GCM10023230_19340</name>
</gene>
<comment type="caution">
    <text evidence="3">The sequence shown here is derived from an EMBL/GenBank/DDBJ whole genome shotgun (WGS) entry which is preliminary data.</text>
</comment>
<evidence type="ECO:0000313" key="3">
    <source>
        <dbReference type="EMBL" id="GAA4769471.1"/>
    </source>
</evidence>
<dbReference type="EMBL" id="BAABIP010000017">
    <property type="protein sequence ID" value="GAA4769471.1"/>
    <property type="molecule type" value="Genomic_DNA"/>
</dbReference>
<reference evidence="4" key="1">
    <citation type="journal article" date="2019" name="Int. J. Syst. Evol. Microbiol.">
        <title>The Global Catalogue of Microorganisms (GCM) 10K type strain sequencing project: providing services to taxonomists for standard genome sequencing and annotation.</title>
        <authorList>
            <consortium name="The Broad Institute Genomics Platform"/>
            <consortium name="The Broad Institute Genome Sequencing Center for Infectious Disease"/>
            <person name="Wu L."/>
            <person name="Ma J."/>
        </authorList>
    </citation>
    <scope>NUCLEOTIDE SEQUENCE [LARGE SCALE GENOMIC DNA]</scope>
    <source>
        <strain evidence="4">JCM 18198</strain>
    </source>
</reference>
<proteinExistence type="predicted"/>
<sequence>MFYVQNKLTFARNLLLKKMKKVFILLLILIGSISHAQKLSFQYDSAGNQIVRQLCLSCSSKTSETPPKEVSELQNEDLKKFSPEDVISYYPNPVKEQLYLKWDLINNIKVVSINLYSLTGQLIKTFKNLENENSYVVSFYDLPDNVYSLNLVYSNGEQKPIKIIKK</sequence>
<dbReference type="Pfam" id="PF18962">
    <property type="entry name" value="Por_Secre_tail"/>
    <property type="match status" value="1"/>
</dbReference>
<keyword evidence="1" id="KW-0732">Signal</keyword>